<dbReference type="EMBL" id="UZAU01000741">
    <property type="status" value="NOT_ANNOTATED_CDS"/>
    <property type="molecule type" value="Genomic_DNA"/>
</dbReference>
<evidence type="ECO:0000313" key="1">
    <source>
        <dbReference type="EnsemblPlants" id="cds.evm.model.09.927"/>
    </source>
</evidence>
<dbReference type="Proteomes" id="UP000596661">
    <property type="component" value="Chromosome 9"/>
</dbReference>
<keyword evidence="2" id="KW-1185">Reference proteome</keyword>
<sequence length="385" mass="44300">MELKKWKLVRSQLGHIQNLLISISLVALEVELQLEILDIEGIMDRIWRQKSRKNWLRFGDCNSKFFPGLTIIRRRRNFIGIVCNSSGRRIPECSLLAQEVLHSMKSKKRKVGVMAVKTDMNKAYDKLEWDFLLRVLKVNGFSSFVCRLIMQCLSSVSYSILLNGAHFEVLSKLILRAEKDGELAGVRVARNTLPITHLLYEDDSIFFCHATTRNAGTLMKCLQKYEQWSGQNEEIADDILRIKPLNESSDILFWKVAKSGKFSVTSAYWICQQHRFKEPMSLNDEETQVFIACACESLWKWHNEGIFNGKISDLDLVYKDCLLRTDEFLQNWLFFDQRVVYDAEMEGPVSIQDKGPWCCKVDASVVGEEAGFAVVHTHGQAIKDS</sequence>
<reference evidence="1" key="1">
    <citation type="submission" date="2018-11" db="EMBL/GenBank/DDBJ databases">
        <authorList>
            <person name="Grassa J C."/>
        </authorList>
    </citation>
    <scope>NUCLEOTIDE SEQUENCE [LARGE SCALE GENOMIC DNA]</scope>
</reference>
<protein>
    <recommendedName>
        <fullName evidence="3">Reverse transcriptase domain-containing protein</fullName>
    </recommendedName>
</protein>
<evidence type="ECO:0008006" key="3">
    <source>
        <dbReference type="Google" id="ProtNLM"/>
    </source>
</evidence>
<dbReference type="Gramene" id="evm.model.09.927">
    <property type="protein sequence ID" value="cds.evm.model.09.927"/>
    <property type="gene ID" value="evm.TU.09.927"/>
</dbReference>
<accession>A0A803QHT7</accession>
<dbReference type="EnsemblPlants" id="evm.model.09.927">
    <property type="protein sequence ID" value="cds.evm.model.09.927"/>
    <property type="gene ID" value="evm.TU.09.927"/>
</dbReference>
<proteinExistence type="predicted"/>
<dbReference type="AlphaFoldDB" id="A0A803QHT7"/>
<reference evidence="1" key="2">
    <citation type="submission" date="2021-03" db="UniProtKB">
        <authorList>
            <consortium name="EnsemblPlants"/>
        </authorList>
    </citation>
    <scope>IDENTIFICATION</scope>
</reference>
<name>A0A803QHT7_CANSA</name>
<organism evidence="1 2">
    <name type="scientific">Cannabis sativa</name>
    <name type="common">Hemp</name>
    <name type="synonym">Marijuana</name>
    <dbReference type="NCBI Taxonomy" id="3483"/>
    <lineage>
        <taxon>Eukaryota</taxon>
        <taxon>Viridiplantae</taxon>
        <taxon>Streptophyta</taxon>
        <taxon>Embryophyta</taxon>
        <taxon>Tracheophyta</taxon>
        <taxon>Spermatophyta</taxon>
        <taxon>Magnoliopsida</taxon>
        <taxon>eudicotyledons</taxon>
        <taxon>Gunneridae</taxon>
        <taxon>Pentapetalae</taxon>
        <taxon>rosids</taxon>
        <taxon>fabids</taxon>
        <taxon>Rosales</taxon>
        <taxon>Cannabaceae</taxon>
        <taxon>Cannabis</taxon>
    </lineage>
</organism>
<evidence type="ECO:0000313" key="2">
    <source>
        <dbReference type="Proteomes" id="UP000596661"/>
    </source>
</evidence>